<accession>A0A329TH83</accession>
<comment type="caution">
    <text evidence="3">The sequence shown here is derived from an EMBL/GenBank/DDBJ whole genome shotgun (WGS) entry which is preliminary data.</text>
</comment>
<gene>
    <name evidence="3" type="ORF">C4N25_08950</name>
</gene>
<dbReference type="Pfam" id="PF13203">
    <property type="entry name" value="DUF2201_N"/>
    <property type="match status" value="1"/>
</dbReference>
<reference evidence="3 4" key="1">
    <citation type="submission" date="2018-02" db="EMBL/GenBank/DDBJ databases">
        <title>Complete genome sequencing of Faecalibacterium prausnitzii strains isolated from the human gut.</title>
        <authorList>
            <person name="Fitzgerald B.C."/>
            <person name="Shkoporov A.N."/>
            <person name="Ross P.R."/>
            <person name="Hill C."/>
        </authorList>
    </citation>
    <scope>NUCLEOTIDE SEQUENCE [LARGE SCALE GENOMIC DNA]</scope>
    <source>
        <strain evidence="3 4">APC942/8-14-2</strain>
    </source>
</reference>
<evidence type="ECO:0000313" key="3">
    <source>
        <dbReference type="EMBL" id="RAW49097.1"/>
    </source>
</evidence>
<dbReference type="InterPro" id="IPR025154">
    <property type="entry name" value="Put_metallopeptidase_dom"/>
</dbReference>
<evidence type="ECO:0000313" key="4">
    <source>
        <dbReference type="Proteomes" id="UP000251634"/>
    </source>
</evidence>
<proteinExistence type="predicted"/>
<dbReference type="Pfam" id="PF09967">
    <property type="entry name" value="DUF2201"/>
    <property type="match status" value="1"/>
</dbReference>
<protein>
    <submittedName>
        <fullName evidence="3">Metallopeptidase</fullName>
    </submittedName>
</protein>
<evidence type="ECO:0000259" key="2">
    <source>
        <dbReference type="Pfam" id="PF13203"/>
    </source>
</evidence>
<dbReference type="InterPro" id="IPR018698">
    <property type="entry name" value="VWA-like_dom"/>
</dbReference>
<sequence>MCLIKTPLPRVRRWRPRPTTLLLPLCWPTPSTKSLRPGPTKRGTILISEKEKFFDPRKPFESKRPETHEEWQARMGGEVLAVVRSGLYLDFRFLDMALSALSPTPDERCGVLATDGRILCYQPSALLRLYKENPKYLNRLYLHTVFHCIFRHLWTKGRRDKRLWHLACDIAVENVIDGLGRKSVQRPLSYVRQHAYEEIKAEQKVVAAAPTYRWLLGQTPGVLRQLEREFYTDDHRLWPKDAPEQPQQMPTPLPQKTWQKIGERMQTELELRDKEAGEGADALKEQVKAANRSRRSYKDFLRRFCITREEVHLDPDEFDLNFYTYGLSVYGNMPLIEPLETRESKKIEELALVIDTSYSTSGELVRAFLAETYTLLKGRENFFHRMNLHLIQADNTVQQDLLIRKEDELIHAMNHFQLRGGGGTDFRPAFEYVDRLCAEKQFTNLRGLLYFTDGMGTYPARRPPYEAAFLFLGERFDDANVPPWAMKVVLDEEEFAGPAARSASALAEAMSEEDDLYRDLNNS</sequence>
<evidence type="ECO:0000259" key="1">
    <source>
        <dbReference type="Pfam" id="PF09967"/>
    </source>
</evidence>
<dbReference type="Proteomes" id="UP000251634">
    <property type="component" value="Unassembled WGS sequence"/>
</dbReference>
<name>A0A329TH83_9FIRM</name>
<dbReference type="SUPFAM" id="SSF53300">
    <property type="entry name" value="vWA-like"/>
    <property type="match status" value="1"/>
</dbReference>
<dbReference type="PANTHER" id="PTHR38730">
    <property type="entry name" value="SLL7028 PROTEIN"/>
    <property type="match status" value="1"/>
</dbReference>
<feature type="domain" description="VWA-like" evidence="1">
    <location>
        <begin position="350"/>
        <end position="490"/>
    </location>
</feature>
<dbReference type="InterPro" id="IPR036465">
    <property type="entry name" value="vWFA_dom_sf"/>
</dbReference>
<dbReference type="EMBL" id="PRKZ01000006">
    <property type="protein sequence ID" value="RAW49097.1"/>
    <property type="molecule type" value="Genomic_DNA"/>
</dbReference>
<dbReference type="PANTHER" id="PTHR38730:SF1">
    <property type="entry name" value="SLL7028 PROTEIN"/>
    <property type="match status" value="1"/>
</dbReference>
<feature type="domain" description="Putative metallopeptidase" evidence="2">
    <location>
        <begin position="95"/>
        <end position="203"/>
    </location>
</feature>
<dbReference type="AlphaFoldDB" id="A0A329TH83"/>
<dbReference type="CDD" id="cd00198">
    <property type="entry name" value="vWFA"/>
    <property type="match status" value="1"/>
</dbReference>
<organism evidence="3 4">
    <name type="scientific">Faecalibacterium prausnitzii</name>
    <dbReference type="NCBI Taxonomy" id="853"/>
    <lineage>
        <taxon>Bacteria</taxon>
        <taxon>Bacillati</taxon>
        <taxon>Bacillota</taxon>
        <taxon>Clostridia</taxon>
        <taxon>Eubacteriales</taxon>
        <taxon>Oscillospiraceae</taxon>
        <taxon>Faecalibacterium</taxon>
    </lineage>
</organism>